<dbReference type="SUPFAM" id="SSF47413">
    <property type="entry name" value="lambda repressor-like DNA-binding domains"/>
    <property type="match status" value="1"/>
</dbReference>
<dbReference type="Proteomes" id="UP001564760">
    <property type="component" value="Unassembled WGS sequence"/>
</dbReference>
<dbReference type="EMBL" id="JBGEDP010000001">
    <property type="protein sequence ID" value="MEY8017011.1"/>
    <property type="molecule type" value="Genomic_DNA"/>
</dbReference>
<dbReference type="CDD" id="cd00093">
    <property type="entry name" value="HTH_XRE"/>
    <property type="match status" value="1"/>
</dbReference>
<sequence>MLYISIIEHPAVMIEIVIIGAFRSYDRNMYHPVPLVYDTIELGQHIRRARQDRGFNQDELADRIGVTRMTISRLERGESVSVDIALRALSECGIALALVPKFSRVTTVDGTQSA</sequence>
<protein>
    <submittedName>
        <fullName evidence="2">Helix-turn-helix transcriptional regulator</fullName>
    </submittedName>
</protein>
<dbReference type="RefSeq" id="WP_369739350.1">
    <property type="nucleotide sequence ID" value="NZ_JBGEDP010000001.1"/>
</dbReference>
<dbReference type="SMART" id="SM00530">
    <property type="entry name" value="HTH_XRE"/>
    <property type="match status" value="1"/>
</dbReference>
<evidence type="ECO:0000313" key="2">
    <source>
        <dbReference type="EMBL" id="MEY8017011.1"/>
    </source>
</evidence>
<accession>A0ABV4C677</accession>
<name>A0ABV4C677_9MYCO</name>
<feature type="domain" description="HTH cro/C1-type" evidence="1">
    <location>
        <begin position="46"/>
        <end position="99"/>
    </location>
</feature>
<evidence type="ECO:0000259" key="1">
    <source>
        <dbReference type="PROSITE" id="PS50943"/>
    </source>
</evidence>
<proteinExistence type="predicted"/>
<keyword evidence="3" id="KW-1185">Reference proteome</keyword>
<dbReference type="InterPro" id="IPR001387">
    <property type="entry name" value="Cro/C1-type_HTH"/>
</dbReference>
<dbReference type="InterPro" id="IPR010982">
    <property type="entry name" value="Lambda_DNA-bd_dom_sf"/>
</dbReference>
<dbReference type="PROSITE" id="PS50943">
    <property type="entry name" value="HTH_CROC1"/>
    <property type="match status" value="1"/>
</dbReference>
<evidence type="ECO:0000313" key="3">
    <source>
        <dbReference type="Proteomes" id="UP001564760"/>
    </source>
</evidence>
<gene>
    <name evidence="2" type="ORF">AB8998_19475</name>
</gene>
<dbReference type="Gene3D" id="1.10.260.40">
    <property type="entry name" value="lambda repressor-like DNA-binding domains"/>
    <property type="match status" value="1"/>
</dbReference>
<comment type="caution">
    <text evidence="2">The sequence shown here is derived from an EMBL/GenBank/DDBJ whole genome shotgun (WGS) entry which is preliminary data.</text>
</comment>
<dbReference type="Pfam" id="PF01381">
    <property type="entry name" value="HTH_3"/>
    <property type="match status" value="1"/>
</dbReference>
<reference evidence="2 3" key="1">
    <citation type="submission" date="2024-08" db="EMBL/GenBank/DDBJ databases">
        <title>Mycobacterium servetensis sp. nov., a novel rapid-growing mycobacterial species recovered from a human patient in Zaragoza, Spain.</title>
        <authorList>
            <person name="Tristancho-Baro A.I."/>
            <person name="Buenestado-Serrano S."/>
            <person name="Garcia De Viedma D."/>
            <person name="Milagro-Beamonte A."/>
            <person name="Burillo N."/>
            <person name="Sanz S."/>
            <person name="Lopez-Calleja A.I."/>
            <person name="Penas-Utrilla D."/>
            <person name="Guardingo M."/>
            <person name="Garcia M.J."/>
            <person name="Vinuelas-Bayon J."/>
        </authorList>
    </citation>
    <scope>NUCLEOTIDE SEQUENCE [LARGE SCALE GENOMIC DNA]</scope>
    <source>
        <strain evidence="3">HUMS_12744610</strain>
    </source>
</reference>
<organism evidence="2 3">
    <name type="scientific">Mycobacterium servetii</name>
    <dbReference type="NCBI Taxonomy" id="3237418"/>
    <lineage>
        <taxon>Bacteria</taxon>
        <taxon>Bacillati</taxon>
        <taxon>Actinomycetota</taxon>
        <taxon>Actinomycetes</taxon>
        <taxon>Mycobacteriales</taxon>
        <taxon>Mycobacteriaceae</taxon>
        <taxon>Mycobacterium</taxon>
    </lineage>
</organism>